<evidence type="ECO:0000256" key="4">
    <source>
        <dbReference type="SAM" id="Coils"/>
    </source>
</evidence>
<evidence type="ECO:0000256" key="3">
    <source>
        <dbReference type="ARBA" id="ARBA00023125"/>
    </source>
</evidence>
<feature type="region of interest" description="Disordered" evidence="5">
    <location>
        <begin position="1"/>
        <end position="27"/>
    </location>
</feature>
<feature type="coiled-coil region" evidence="4">
    <location>
        <begin position="162"/>
        <end position="189"/>
    </location>
</feature>
<proteinExistence type="inferred from homology"/>
<protein>
    <submittedName>
        <fullName evidence="7">Restriction endonuclease subunit S</fullName>
    </submittedName>
</protein>
<accession>A0A3E1RCM8</accession>
<keyword evidence="2" id="KW-0680">Restriction system</keyword>
<evidence type="ECO:0000256" key="5">
    <source>
        <dbReference type="SAM" id="MobiDB-lite"/>
    </source>
</evidence>
<keyword evidence="7" id="KW-0540">Nuclease</keyword>
<gene>
    <name evidence="7" type="ORF">DIC66_12305</name>
</gene>
<dbReference type="GO" id="GO:0004519">
    <property type="term" value="F:endonuclease activity"/>
    <property type="evidence" value="ECO:0007669"/>
    <property type="project" value="UniProtKB-KW"/>
</dbReference>
<dbReference type="SUPFAM" id="SSF116734">
    <property type="entry name" value="DNA methylase specificity domain"/>
    <property type="match status" value="2"/>
</dbReference>
<evidence type="ECO:0000313" key="7">
    <source>
        <dbReference type="EMBL" id="RFO96782.1"/>
    </source>
</evidence>
<evidence type="ECO:0000256" key="1">
    <source>
        <dbReference type="ARBA" id="ARBA00010923"/>
    </source>
</evidence>
<evidence type="ECO:0000313" key="8">
    <source>
        <dbReference type="Proteomes" id="UP000260665"/>
    </source>
</evidence>
<dbReference type="InterPro" id="IPR052021">
    <property type="entry name" value="Type-I_RS_S_subunit"/>
</dbReference>
<dbReference type="PANTHER" id="PTHR30408:SF13">
    <property type="entry name" value="TYPE I RESTRICTION ENZYME HINDI SPECIFICITY SUBUNIT"/>
    <property type="match status" value="1"/>
</dbReference>
<dbReference type="Pfam" id="PF01420">
    <property type="entry name" value="Methylase_S"/>
    <property type="match status" value="2"/>
</dbReference>
<dbReference type="Gene3D" id="3.90.220.20">
    <property type="entry name" value="DNA methylase specificity domains"/>
    <property type="match status" value="2"/>
</dbReference>
<dbReference type="EMBL" id="QFZK01000006">
    <property type="protein sequence ID" value="RFO96782.1"/>
    <property type="molecule type" value="Genomic_DNA"/>
</dbReference>
<keyword evidence="4" id="KW-0175">Coiled coil</keyword>
<dbReference type="CDD" id="cd17282">
    <property type="entry name" value="RMtype1_S_Eco16444ORF1681_TRD1-CR1_like"/>
    <property type="match status" value="1"/>
</dbReference>
<keyword evidence="7" id="KW-0378">Hydrolase</keyword>
<dbReference type="InterPro" id="IPR000055">
    <property type="entry name" value="Restrct_endonuc_typeI_TRD"/>
</dbReference>
<dbReference type="GO" id="GO:0003677">
    <property type="term" value="F:DNA binding"/>
    <property type="evidence" value="ECO:0007669"/>
    <property type="project" value="UniProtKB-KW"/>
</dbReference>
<comment type="similarity">
    <text evidence="1">Belongs to the type-I restriction system S methylase family.</text>
</comment>
<dbReference type="PANTHER" id="PTHR30408">
    <property type="entry name" value="TYPE-1 RESTRICTION ENZYME ECOKI SPECIFICITY PROTEIN"/>
    <property type="match status" value="1"/>
</dbReference>
<evidence type="ECO:0000259" key="6">
    <source>
        <dbReference type="Pfam" id="PF01420"/>
    </source>
</evidence>
<feature type="domain" description="Type I restriction modification DNA specificity" evidence="6">
    <location>
        <begin position="3"/>
        <end position="178"/>
    </location>
</feature>
<reference evidence="7 8" key="1">
    <citation type="submission" date="2018-05" db="EMBL/GenBank/DDBJ databases">
        <title>Rhodoferax soyangensis sp.nov., isolated from an oligotrophic freshwater lake.</title>
        <authorList>
            <person name="Park M."/>
        </authorList>
    </citation>
    <scope>NUCLEOTIDE SEQUENCE [LARGE SCALE GENOMIC DNA]</scope>
    <source>
        <strain evidence="7 8">IMCC26218</strain>
    </source>
</reference>
<evidence type="ECO:0000256" key="2">
    <source>
        <dbReference type="ARBA" id="ARBA00022747"/>
    </source>
</evidence>
<dbReference type="RefSeq" id="WP_117177563.1">
    <property type="nucleotide sequence ID" value="NZ_QFZK01000006.1"/>
</dbReference>
<sequence length="410" mass="45876">MNNKEWKPHKLDELGSVGRGKSRHRPRNAAHLYGGPYPFFQTGDIKAAGFHLTEFTQTYSEDGLAQSKLWEPGTLCITIAANIAENAILGVKGCFPDSVVGFIPDPKKADVRFVKYYLDTLKLQMQSISRGTTQDNLSVDKLLSFDFNTPTLKTQQRIADILATYDELIENSQRRIKILESMARGLYREWFVHFRFPGHEGHPRVASALGEIPEGWSVVKFGDLYNTGSGGTPSRARPEYFMEGSIAWVKSQELLDGFVLSTEERITERAILESSAKVFPANTVLVALYGATIGKLAILSQAAATNQACCAVLSKLNSYGREFAYLTLLVNREKIIGMRLGAAQQNISQVLLRNFECLKPQDELVHRFSKVTAPFFDGILTLQRQIENIRRTRDLLLPRLLSGQIEVEAT</sequence>
<keyword evidence="3" id="KW-0238">DNA-binding</keyword>
<dbReference type="InterPro" id="IPR044946">
    <property type="entry name" value="Restrct_endonuc_typeI_TRD_sf"/>
</dbReference>
<dbReference type="Gene3D" id="1.10.287.1120">
    <property type="entry name" value="Bipartite methylase S protein"/>
    <property type="match status" value="1"/>
</dbReference>
<keyword evidence="7" id="KW-0255">Endonuclease</keyword>
<comment type="caution">
    <text evidence="7">The sequence shown here is derived from an EMBL/GenBank/DDBJ whole genome shotgun (WGS) entry which is preliminary data.</text>
</comment>
<dbReference type="Proteomes" id="UP000260665">
    <property type="component" value="Unassembled WGS sequence"/>
</dbReference>
<dbReference type="AlphaFoldDB" id="A0A3E1RCM8"/>
<dbReference type="GO" id="GO:0009307">
    <property type="term" value="P:DNA restriction-modification system"/>
    <property type="evidence" value="ECO:0007669"/>
    <property type="project" value="UniProtKB-KW"/>
</dbReference>
<name>A0A3E1RCM8_9BURK</name>
<keyword evidence="8" id="KW-1185">Reference proteome</keyword>
<organism evidence="7 8">
    <name type="scientific">Rhodoferax lacus</name>
    <dbReference type="NCBI Taxonomy" id="2184758"/>
    <lineage>
        <taxon>Bacteria</taxon>
        <taxon>Pseudomonadati</taxon>
        <taxon>Pseudomonadota</taxon>
        <taxon>Betaproteobacteria</taxon>
        <taxon>Burkholderiales</taxon>
        <taxon>Comamonadaceae</taxon>
        <taxon>Rhodoferax</taxon>
    </lineage>
</organism>
<feature type="compositionally biased region" description="Basic and acidic residues" evidence="5">
    <location>
        <begin position="1"/>
        <end position="13"/>
    </location>
</feature>
<dbReference type="OrthoDB" id="9798929at2"/>
<feature type="domain" description="Type I restriction modification DNA specificity" evidence="6">
    <location>
        <begin position="213"/>
        <end position="357"/>
    </location>
</feature>